<evidence type="ECO:0000256" key="1">
    <source>
        <dbReference type="ARBA" id="ARBA00008553"/>
    </source>
</evidence>
<sequence>MQMSAAVTKVPRHIAPPAAQSIRPTRAAPRIRKPLKRDERGRPIPHVNVIVRDTYACRLSDHYRNTLRDDLMYMTYTHEPNPKPVRPVPPRFDPNDPYAKFRYNPPLGGTQSFNVPQDSVTADNIVQLERIQLHTMAKEAFGNRSSLLPVIMAFRAISGETEHSGGQRTVEGVQIVKGKQNIGGWTRLGHPIGAKVDLKGPKMYDFLSVLVDFVLPRVRDFRGFPMQLPSQALTLPHSGSGVVSIGLSPDALAFFPQIEVNLDAYPKLFGMHIHFVTNAFGAGAQNRARALLSGFRVPFARV</sequence>
<protein>
    <recommendedName>
        <fullName evidence="5">Large ribosomal subunit protein uL5 C-terminal domain-containing protein</fullName>
    </recommendedName>
</protein>
<dbReference type="InterPro" id="IPR002132">
    <property type="entry name" value="Ribosomal_uL5"/>
</dbReference>
<gene>
    <name evidence="6" type="ORF">EVJ58_g3173</name>
</gene>
<evidence type="ECO:0000313" key="7">
    <source>
        <dbReference type="Proteomes" id="UP000298390"/>
    </source>
</evidence>
<dbReference type="SUPFAM" id="SSF55282">
    <property type="entry name" value="RL5-like"/>
    <property type="match status" value="1"/>
</dbReference>
<dbReference type="Pfam" id="PF00673">
    <property type="entry name" value="Ribosomal_L5_C"/>
    <property type="match status" value="1"/>
</dbReference>
<dbReference type="GO" id="GO:0005840">
    <property type="term" value="C:ribosome"/>
    <property type="evidence" value="ECO:0007669"/>
    <property type="project" value="UniProtKB-KW"/>
</dbReference>
<proteinExistence type="inferred from homology"/>
<evidence type="ECO:0000256" key="4">
    <source>
        <dbReference type="SAM" id="MobiDB-lite"/>
    </source>
</evidence>
<evidence type="ECO:0000259" key="5">
    <source>
        <dbReference type="Pfam" id="PF00673"/>
    </source>
</evidence>
<comment type="similarity">
    <text evidence="1">Belongs to the universal ribosomal protein uL5 family.</text>
</comment>
<feature type="domain" description="Large ribosomal subunit protein uL5 C-terminal" evidence="5">
    <location>
        <begin position="191"/>
        <end position="299"/>
    </location>
</feature>
<dbReference type="AlphaFoldDB" id="A0A4Y9YPI5"/>
<dbReference type="GO" id="GO:1990904">
    <property type="term" value="C:ribonucleoprotein complex"/>
    <property type="evidence" value="ECO:0007669"/>
    <property type="project" value="UniProtKB-KW"/>
</dbReference>
<accession>A0A4Y9YPI5</accession>
<evidence type="ECO:0000313" key="6">
    <source>
        <dbReference type="EMBL" id="TFY63567.1"/>
    </source>
</evidence>
<dbReference type="GO" id="GO:0003735">
    <property type="term" value="F:structural constituent of ribosome"/>
    <property type="evidence" value="ECO:0007669"/>
    <property type="project" value="InterPro"/>
</dbReference>
<keyword evidence="2" id="KW-0689">Ribosomal protein</keyword>
<dbReference type="InterPro" id="IPR031309">
    <property type="entry name" value="Ribosomal_uL5_C"/>
</dbReference>
<feature type="region of interest" description="Disordered" evidence="4">
    <location>
        <begin position="1"/>
        <end position="40"/>
    </location>
</feature>
<dbReference type="InterPro" id="IPR022803">
    <property type="entry name" value="Ribosomal_uL5_dom_sf"/>
</dbReference>
<dbReference type="GO" id="GO:0006412">
    <property type="term" value="P:translation"/>
    <property type="evidence" value="ECO:0007669"/>
    <property type="project" value="InterPro"/>
</dbReference>
<dbReference type="Proteomes" id="UP000298390">
    <property type="component" value="Unassembled WGS sequence"/>
</dbReference>
<comment type="caution">
    <text evidence="6">The sequence shown here is derived from an EMBL/GenBank/DDBJ whole genome shotgun (WGS) entry which is preliminary data.</text>
</comment>
<organism evidence="6 7">
    <name type="scientific">Rhodofomes roseus</name>
    <dbReference type="NCBI Taxonomy" id="34475"/>
    <lineage>
        <taxon>Eukaryota</taxon>
        <taxon>Fungi</taxon>
        <taxon>Dikarya</taxon>
        <taxon>Basidiomycota</taxon>
        <taxon>Agaricomycotina</taxon>
        <taxon>Agaricomycetes</taxon>
        <taxon>Polyporales</taxon>
        <taxon>Rhodofomes</taxon>
    </lineage>
</organism>
<evidence type="ECO:0000256" key="2">
    <source>
        <dbReference type="ARBA" id="ARBA00022980"/>
    </source>
</evidence>
<dbReference type="EMBL" id="SEKV01000126">
    <property type="protein sequence ID" value="TFY63567.1"/>
    <property type="molecule type" value="Genomic_DNA"/>
</dbReference>
<dbReference type="PANTHER" id="PTHR11994">
    <property type="entry name" value="60S RIBOSOMAL PROTEIN L11-RELATED"/>
    <property type="match status" value="1"/>
</dbReference>
<dbReference type="STRING" id="34475.A0A4Y9YPI5"/>
<keyword evidence="3" id="KW-0687">Ribonucleoprotein</keyword>
<reference evidence="6 7" key="1">
    <citation type="submission" date="2019-01" db="EMBL/GenBank/DDBJ databases">
        <title>Genome sequencing of the rare red list fungi Fomitopsis rosea.</title>
        <authorList>
            <person name="Buettner E."/>
            <person name="Kellner H."/>
        </authorList>
    </citation>
    <scope>NUCLEOTIDE SEQUENCE [LARGE SCALE GENOMIC DNA]</scope>
    <source>
        <strain evidence="6 7">DSM 105464</strain>
    </source>
</reference>
<evidence type="ECO:0000256" key="3">
    <source>
        <dbReference type="ARBA" id="ARBA00023274"/>
    </source>
</evidence>
<name>A0A4Y9YPI5_9APHY</name>
<dbReference type="Gene3D" id="3.30.1440.10">
    <property type="match status" value="1"/>
</dbReference>